<keyword evidence="3" id="KW-1185">Reference proteome</keyword>
<feature type="transmembrane region" description="Helical" evidence="1">
    <location>
        <begin position="48"/>
        <end position="70"/>
    </location>
</feature>
<keyword evidence="1" id="KW-0472">Membrane</keyword>
<keyword evidence="1" id="KW-0812">Transmembrane</keyword>
<protein>
    <submittedName>
        <fullName evidence="2">Uncharacterized protein</fullName>
    </submittedName>
</protein>
<feature type="transmembrane region" description="Helical" evidence="1">
    <location>
        <begin position="109"/>
        <end position="130"/>
    </location>
</feature>
<evidence type="ECO:0000313" key="3">
    <source>
        <dbReference type="Proteomes" id="UP000543598"/>
    </source>
</evidence>
<gene>
    <name evidence="2" type="ORF">HLA99_04545</name>
</gene>
<evidence type="ECO:0000256" key="1">
    <source>
        <dbReference type="SAM" id="Phobius"/>
    </source>
</evidence>
<reference evidence="2 3" key="1">
    <citation type="submission" date="2020-05" db="EMBL/GenBank/DDBJ databases">
        <title>MicrobeNet Type strains.</title>
        <authorList>
            <person name="Nicholson A.C."/>
        </authorList>
    </citation>
    <scope>NUCLEOTIDE SEQUENCE [LARGE SCALE GENOMIC DNA]</scope>
    <source>
        <strain evidence="2 3">JCM 14282</strain>
    </source>
</reference>
<dbReference type="EMBL" id="JABEMB010000003">
    <property type="protein sequence ID" value="NNH03120.1"/>
    <property type="molecule type" value="Genomic_DNA"/>
</dbReference>
<name>A0A7Y2LYE1_9MICO</name>
<feature type="transmembrane region" description="Helical" evidence="1">
    <location>
        <begin position="82"/>
        <end position="103"/>
    </location>
</feature>
<feature type="transmembrane region" description="Helical" evidence="1">
    <location>
        <begin position="20"/>
        <end position="42"/>
    </location>
</feature>
<dbReference type="Proteomes" id="UP000543598">
    <property type="component" value="Unassembled WGS sequence"/>
</dbReference>
<dbReference type="AlphaFoldDB" id="A0A7Y2LYE1"/>
<proteinExistence type="predicted"/>
<comment type="caution">
    <text evidence="2">The sequence shown here is derived from an EMBL/GenBank/DDBJ whole genome shotgun (WGS) entry which is preliminary data.</text>
</comment>
<organism evidence="2 3">
    <name type="scientific">Microbacterium ulmi</name>
    <dbReference type="NCBI Taxonomy" id="179095"/>
    <lineage>
        <taxon>Bacteria</taxon>
        <taxon>Bacillati</taxon>
        <taxon>Actinomycetota</taxon>
        <taxon>Actinomycetes</taxon>
        <taxon>Micrococcales</taxon>
        <taxon>Microbacteriaceae</taxon>
        <taxon>Microbacterium</taxon>
    </lineage>
</organism>
<sequence length="238" mass="25055">MSTRARAHGLFVGAASRERLLRSVVWIIPVAAYAAILVLLGIEPDASFWTSILFLAVGCVTFAVSVVAVPRTRVASAAGAPPVLVAGIWFAVELILANIFVFAPVPFPVVLICQLVVAVVFLIVLFATMASNEAITAAQDQRSAADVIGSGVARATILARTTGDPGLTRRLQSLAEEFRHSPRRPVSGAGEADAEIAEALDRLESLVHSHAGHRIVLERIAAISGALKARNADLSPEP</sequence>
<accession>A0A7Y2LYE1</accession>
<dbReference type="RefSeq" id="WP_167034645.1">
    <property type="nucleotide sequence ID" value="NZ_BAAANA010000002.1"/>
</dbReference>
<keyword evidence="1" id="KW-1133">Transmembrane helix</keyword>
<evidence type="ECO:0000313" key="2">
    <source>
        <dbReference type="EMBL" id="NNH03120.1"/>
    </source>
</evidence>